<organism evidence="1 2">
    <name type="scientific">Pristionchus mayeri</name>
    <dbReference type="NCBI Taxonomy" id="1317129"/>
    <lineage>
        <taxon>Eukaryota</taxon>
        <taxon>Metazoa</taxon>
        <taxon>Ecdysozoa</taxon>
        <taxon>Nematoda</taxon>
        <taxon>Chromadorea</taxon>
        <taxon>Rhabditida</taxon>
        <taxon>Rhabditina</taxon>
        <taxon>Diplogasteromorpha</taxon>
        <taxon>Diplogasteroidea</taxon>
        <taxon>Neodiplogasteridae</taxon>
        <taxon>Pristionchus</taxon>
    </lineage>
</organism>
<proteinExistence type="predicted"/>
<evidence type="ECO:0000313" key="1">
    <source>
        <dbReference type="EMBL" id="GMR55570.1"/>
    </source>
</evidence>
<gene>
    <name evidence="1" type="ORF">PMAYCL1PPCAC_25765</name>
</gene>
<dbReference type="Proteomes" id="UP001328107">
    <property type="component" value="Unassembled WGS sequence"/>
</dbReference>
<reference evidence="2" key="1">
    <citation type="submission" date="2022-10" db="EMBL/GenBank/DDBJ databases">
        <title>Genome assembly of Pristionchus species.</title>
        <authorList>
            <person name="Yoshida K."/>
            <person name="Sommer R.J."/>
        </authorList>
    </citation>
    <scope>NUCLEOTIDE SEQUENCE [LARGE SCALE GENOMIC DNA]</scope>
    <source>
        <strain evidence="2">RS5460</strain>
    </source>
</reference>
<keyword evidence="2" id="KW-1185">Reference proteome</keyword>
<comment type="caution">
    <text evidence="1">The sequence shown here is derived from an EMBL/GenBank/DDBJ whole genome shotgun (WGS) entry which is preliminary data.</text>
</comment>
<evidence type="ECO:0000313" key="2">
    <source>
        <dbReference type="Proteomes" id="UP001328107"/>
    </source>
</evidence>
<dbReference type="EMBL" id="BTRK01000005">
    <property type="protein sequence ID" value="GMR55570.1"/>
    <property type="molecule type" value="Genomic_DNA"/>
</dbReference>
<feature type="non-terminal residue" evidence="1">
    <location>
        <position position="1"/>
    </location>
</feature>
<name>A0AAN5D4H9_9BILA</name>
<dbReference type="AlphaFoldDB" id="A0AAN5D4H9"/>
<protein>
    <submittedName>
        <fullName evidence="1">Uncharacterized protein</fullName>
    </submittedName>
</protein>
<feature type="non-terminal residue" evidence="1">
    <location>
        <position position="157"/>
    </location>
</feature>
<sequence length="157" mass="16632">FLLHVAWSCVPVRPGEDMPCPSAPEAASAPGYTKKPFTMTTESGSKVLSCTQPATLIKVDGGTVTTLPQAAKIICKPNSGKYVINDGTGDKEIGSEKYTCGEATLACQTCDQTKLLDQTNTNCNTQMDIMCKAKPFQTVMEGADKCPVLSCTGTDKL</sequence>
<accession>A0AAN5D4H9</accession>